<protein>
    <submittedName>
        <fullName evidence="2">Uncharacterized protein</fullName>
    </submittedName>
</protein>
<proteinExistence type="predicted"/>
<evidence type="ECO:0000313" key="3">
    <source>
        <dbReference type="Proteomes" id="UP000265520"/>
    </source>
</evidence>
<feature type="region of interest" description="Disordered" evidence="1">
    <location>
        <begin position="86"/>
        <end position="108"/>
    </location>
</feature>
<dbReference type="EMBL" id="LXQA010348570">
    <property type="protein sequence ID" value="MCI45783.1"/>
    <property type="molecule type" value="Genomic_DNA"/>
</dbReference>
<comment type="caution">
    <text evidence="2">The sequence shown here is derived from an EMBL/GenBank/DDBJ whole genome shotgun (WGS) entry which is preliminary data.</text>
</comment>
<evidence type="ECO:0000313" key="2">
    <source>
        <dbReference type="EMBL" id="MCI45783.1"/>
    </source>
</evidence>
<feature type="non-terminal residue" evidence="2">
    <location>
        <position position="1"/>
    </location>
</feature>
<accession>A0A392SA06</accession>
<feature type="non-terminal residue" evidence="2">
    <location>
        <position position="108"/>
    </location>
</feature>
<keyword evidence="3" id="KW-1185">Reference proteome</keyword>
<evidence type="ECO:0000256" key="1">
    <source>
        <dbReference type="SAM" id="MobiDB-lite"/>
    </source>
</evidence>
<name>A0A392SA06_9FABA</name>
<dbReference type="Proteomes" id="UP000265520">
    <property type="component" value="Unassembled WGS sequence"/>
</dbReference>
<reference evidence="2 3" key="1">
    <citation type="journal article" date="2018" name="Front. Plant Sci.">
        <title>Red Clover (Trifolium pratense) and Zigzag Clover (T. medium) - A Picture of Genomic Similarities and Differences.</title>
        <authorList>
            <person name="Dluhosova J."/>
            <person name="Istvanek J."/>
            <person name="Nedelnik J."/>
            <person name="Repkova J."/>
        </authorList>
    </citation>
    <scope>NUCLEOTIDE SEQUENCE [LARGE SCALE GENOMIC DNA]</scope>
    <source>
        <strain evidence="3">cv. 10/8</strain>
        <tissue evidence="2">Leaf</tissue>
    </source>
</reference>
<dbReference type="AlphaFoldDB" id="A0A392SA06"/>
<organism evidence="2 3">
    <name type="scientific">Trifolium medium</name>
    <dbReference type="NCBI Taxonomy" id="97028"/>
    <lineage>
        <taxon>Eukaryota</taxon>
        <taxon>Viridiplantae</taxon>
        <taxon>Streptophyta</taxon>
        <taxon>Embryophyta</taxon>
        <taxon>Tracheophyta</taxon>
        <taxon>Spermatophyta</taxon>
        <taxon>Magnoliopsida</taxon>
        <taxon>eudicotyledons</taxon>
        <taxon>Gunneridae</taxon>
        <taxon>Pentapetalae</taxon>
        <taxon>rosids</taxon>
        <taxon>fabids</taxon>
        <taxon>Fabales</taxon>
        <taxon>Fabaceae</taxon>
        <taxon>Papilionoideae</taxon>
        <taxon>50 kb inversion clade</taxon>
        <taxon>NPAAA clade</taxon>
        <taxon>Hologalegina</taxon>
        <taxon>IRL clade</taxon>
        <taxon>Trifolieae</taxon>
        <taxon>Trifolium</taxon>
    </lineage>
</organism>
<sequence>RCPRTVRAGRFLVPRGRNLVSSQGATRFSSCEAASSLEEEGGACHQRGCHGEAFSPSSVLWFKGLSGEESSAGGCCREVFDPGHGSGCSTTRAHSGPHRYDEGDGDGP</sequence>